<evidence type="ECO:0000256" key="3">
    <source>
        <dbReference type="ARBA" id="ARBA00022737"/>
    </source>
</evidence>
<feature type="chain" id="PRO_5008270366" evidence="5">
    <location>
        <begin position="24"/>
        <end position="1238"/>
    </location>
</feature>
<dbReference type="STRING" id="471704.A0A195DB55"/>
<keyword evidence="1" id="KW-0433">Leucine-rich repeat</keyword>
<dbReference type="InterPro" id="IPR001611">
    <property type="entry name" value="Leu-rich_rpt"/>
</dbReference>
<dbReference type="InterPro" id="IPR003591">
    <property type="entry name" value="Leu-rich_rpt_typical-subtyp"/>
</dbReference>
<dbReference type="GO" id="GO:0005886">
    <property type="term" value="C:plasma membrane"/>
    <property type="evidence" value="ECO:0007669"/>
    <property type="project" value="TreeGrafter"/>
</dbReference>
<evidence type="ECO:0000256" key="2">
    <source>
        <dbReference type="ARBA" id="ARBA00022729"/>
    </source>
</evidence>
<dbReference type="SMART" id="SM00082">
    <property type="entry name" value="LRRCT"/>
    <property type="match status" value="1"/>
</dbReference>
<name>A0A195DB55_9HYME</name>
<evidence type="ECO:0000313" key="7">
    <source>
        <dbReference type="EMBL" id="KYN10101.1"/>
    </source>
</evidence>
<evidence type="ECO:0000256" key="5">
    <source>
        <dbReference type="SAM" id="SignalP"/>
    </source>
</evidence>
<evidence type="ECO:0000256" key="1">
    <source>
        <dbReference type="ARBA" id="ARBA00022614"/>
    </source>
</evidence>
<dbReference type="AlphaFoldDB" id="A0A195DB55"/>
<dbReference type="SUPFAM" id="SSF52058">
    <property type="entry name" value="L domain-like"/>
    <property type="match status" value="4"/>
</dbReference>
<dbReference type="SMART" id="SM00365">
    <property type="entry name" value="LRR_SD22"/>
    <property type="match status" value="9"/>
</dbReference>
<dbReference type="EMBL" id="KQ981042">
    <property type="protein sequence ID" value="KYN10101.1"/>
    <property type="molecule type" value="Genomic_DNA"/>
</dbReference>
<sequence length="1238" mass="140317">MIFDVIQLTNILLFLLWSSGIRCYNVPCTFNSMCMCWVQDDDDDFTKMDISCMGVPFARFPDVSVSYVAQLDIAGSGIQVLDNDALASSAGVEALGLMSNRLSSIGDKSLLGITDSLRSLDLSYNSLEDVPFKVFRDLRKLNWLNMHSNHLTSLDGDWGRTKETLTNAFFGDNSITEVPRIFSNFANLVWLNLDSNNIEELFKDCLPSNMHTLSINNNLLKEFPQSLGGLKELTWLYMRGNDLRYLELPDFRSSNLELIDVSENSIEWMKTPNLSNHTVKVRDFNLAGNKLVSLPRRMFDRLETRRIHLSSNSIRNVDKEAFRGLEDSLEYLNLENNNLPAVPSAVSQLKILSYLYLANNEIRNISGEAFQEFAEHLKALSLATNSLDAVPVAALSRCQRLLHLNLGYNKISHVEPGDFEWAEDLEILLLRNNILTKLKAETFKGAGKLKELSLSFNHLTELDDDCFVGLEESLDILELSFAFATDIFPQRALRPLSNLRWLVLDNNNFQTIEATAFYSFQQLRYINMESNRLHYLPERIFLSSVHPELRDVKLGYNFLEAIPESSFHNLTELLSLDLTGNRIRILASSSIVDCSKLVTISLAYNRIQKMERNALYGLSSLRFLHLEFNKLTVLDLGTISEIGGPDFALNVSYNAIAFVDSGSTINNLTRLDLGFNNISHLSADTFYGTPDLKNLYLQNNYLATIDPGTFAFPHLETLDLSNNKIDTLRKQSFHGLESLQWLNLGGNEITQLSTEQFRNLKSLRILILSNNKIRSLPKDVFEGTRLEILDLSHNKFTVVPSSSFLEVGYTLRDLNMAENFLDHLDSTAFPTSQLVSLNLAQNRLTILPDNSFVSLGKLLSLNVSQNFLQANFKELFHYLPDLRHLYLANCGLRSVPLLPLTNLNNLDLSFNNVDETTDKQFQYLEGLKILLIVNNSLILMPGVRLSLLRELDVSGNPIEELTKESFLGYPRLEKLNLRNLNRTRSVDKDCLQPLKYLKHLRIQTWPQADGFHLRHLLSGLPLRTVEIQVTEHLLKHQIQNVFTKQLRELTITGNDLELISSEAFSTIEGGDLILRIKDTHVQRLQSDIFLSLTKRLSQLTLDLRNNHINELSPSIIYGNLSWETVGTNMVAGGLQVSGNPLECDCEIAWLSLWLRRWLRESRQIHTASQSDARQLRTIAGRAVCTETTPSYSSDKVLLTLGTPHTACQASALSSGNYERLATAWLAFVKFFILVFIAN</sequence>
<dbReference type="Pfam" id="PF13855">
    <property type="entry name" value="LRR_8"/>
    <property type="match status" value="9"/>
</dbReference>
<dbReference type="PROSITE" id="PS51450">
    <property type="entry name" value="LRR"/>
    <property type="match status" value="9"/>
</dbReference>
<keyword evidence="4" id="KW-1133">Transmembrane helix</keyword>
<evidence type="ECO:0000259" key="6">
    <source>
        <dbReference type="SMART" id="SM00082"/>
    </source>
</evidence>
<gene>
    <name evidence="7" type="ORF">ALC57_17791</name>
</gene>
<dbReference type="InterPro" id="IPR000483">
    <property type="entry name" value="Cys-rich_flank_reg_C"/>
</dbReference>
<accession>A0A195DB55</accession>
<dbReference type="SMART" id="SM00364">
    <property type="entry name" value="LRR_BAC"/>
    <property type="match status" value="12"/>
</dbReference>
<feature type="transmembrane region" description="Helical" evidence="4">
    <location>
        <begin position="1220"/>
        <end position="1237"/>
    </location>
</feature>
<evidence type="ECO:0000313" key="8">
    <source>
        <dbReference type="Proteomes" id="UP000078492"/>
    </source>
</evidence>
<dbReference type="Pfam" id="PF00560">
    <property type="entry name" value="LRR_1"/>
    <property type="match status" value="1"/>
</dbReference>
<dbReference type="InterPro" id="IPR032675">
    <property type="entry name" value="LRR_dom_sf"/>
</dbReference>
<protein>
    <submittedName>
        <fullName evidence="7">Chaoptin</fullName>
    </submittedName>
</protein>
<keyword evidence="4" id="KW-0472">Membrane</keyword>
<organism evidence="7 8">
    <name type="scientific">Trachymyrmex cornetzi</name>
    <dbReference type="NCBI Taxonomy" id="471704"/>
    <lineage>
        <taxon>Eukaryota</taxon>
        <taxon>Metazoa</taxon>
        <taxon>Ecdysozoa</taxon>
        <taxon>Arthropoda</taxon>
        <taxon>Hexapoda</taxon>
        <taxon>Insecta</taxon>
        <taxon>Pterygota</taxon>
        <taxon>Neoptera</taxon>
        <taxon>Endopterygota</taxon>
        <taxon>Hymenoptera</taxon>
        <taxon>Apocrita</taxon>
        <taxon>Aculeata</taxon>
        <taxon>Formicoidea</taxon>
        <taxon>Formicidae</taxon>
        <taxon>Myrmicinae</taxon>
        <taxon>Trachymyrmex</taxon>
    </lineage>
</organism>
<dbReference type="SMART" id="SM00369">
    <property type="entry name" value="LRR_TYP"/>
    <property type="match status" value="30"/>
</dbReference>
<feature type="domain" description="LRRCT" evidence="6">
    <location>
        <begin position="1139"/>
        <end position="1185"/>
    </location>
</feature>
<dbReference type="Gene3D" id="3.80.10.10">
    <property type="entry name" value="Ribonuclease Inhibitor"/>
    <property type="match status" value="9"/>
</dbReference>
<evidence type="ECO:0000256" key="4">
    <source>
        <dbReference type="SAM" id="Phobius"/>
    </source>
</evidence>
<dbReference type="PANTHER" id="PTHR24369">
    <property type="entry name" value="ANTIGEN BSP, PUTATIVE-RELATED"/>
    <property type="match status" value="1"/>
</dbReference>
<dbReference type="KEGG" id="tcz:108769265"/>
<dbReference type="PANTHER" id="PTHR24369:SF210">
    <property type="entry name" value="CHAOPTIN-RELATED"/>
    <property type="match status" value="1"/>
</dbReference>
<keyword evidence="3" id="KW-0677">Repeat</keyword>
<dbReference type="Proteomes" id="UP000078492">
    <property type="component" value="Unassembled WGS sequence"/>
</dbReference>
<feature type="signal peptide" evidence="5">
    <location>
        <begin position="1"/>
        <end position="23"/>
    </location>
</feature>
<reference evidence="7 8" key="1">
    <citation type="submission" date="2015-09" db="EMBL/GenBank/DDBJ databases">
        <title>Trachymyrmex cornetzi WGS genome.</title>
        <authorList>
            <person name="Nygaard S."/>
            <person name="Hu H."/>
            <person name="Boomsma J."/>
            <person name="Zhang G."/>
        </authorList>
    </citation>
    <scope>NUCLEOTIDE SEQUENCE [LARGE SCALE GENOMIC DNA]</scope>
    <source>
        <strain evidence="7">Tcor2-1</strain>
        <tissue evidence="7">Whole body</tissue>
    </source>
</reference>
<dbReference type="OrthoDB" id="10022853at2759"/>
<dbReference type="InterPro" id="IPR050541">
    <property type="entry name" value="LRR_TM_domain-containing"/>
</dbReference>
<keyword evidence="4" id="KW-0812">Transmembrane</keyword>
<keyword evidence="2 5" id="KW-0732">Signal</keyword>
<keyword evidence="8" id="KW-1185">Reference proteome</keyword>
<proteinExistence type="predicted"/>